<evidence type="ECO:0000313" key="2">
    <source>
        <dbReference type="EMBL" id="KAL1877429.1"/>
    </source>
</evidence>
<gene>
    <name evidence="2" type="ORF">Daus18300_002415</name>
</gene>
<dbReference type="InterPro" id="IPR013087">
    <property type="entry name" value="Znf_C2H2_type"/>
</dbReference>
<name>A0ABR3XPA8_9PEZI</name>
<dbReference type="Proteomes" id="UP001583177">
    <property type="component" value="Unassembled WGS sequence"/>
</dbReference>
<sequence>MSGAKLVTVLRGLKVRVSTMNAFLIANDLPHGIDGFSFVPFCDSGSPDEIYALLHAKVGSDEILYVVPGVSPDPAPEGILRLRQDILKYGEDDDEGLLGLFVIYTERLGPNPSELEERYKEPINCDRCSETVDYWPNKQWHRNQVHGLDEPLNALPENA</sequence>
<feature type="domain" description="C2H2-type" evidence="1">
    <location>
        <begin position="125"/>
        <end position="146"/>
    </location>
</feature>
<evidence type="ECO:0000313" key="3">
    <source>
        <dbReference type="Proteomes" id="UP001583177"/>
    </source>
</evidence>
<proteinExistence type="predicted"/>
<keyword evidence="3" id="KW-1185">Reference proteome</keyword>
<comment type="caution">
    <text evidence="2">The sequence shown here is derived from an EMBL/GenBank/DDBJ whole genome shotgun (WGS) entry which is preliminary data.</text>
</comment>
<accession>A0ABR3XPA8</accession>
<protein>
    <recommendedName>
        <fullName evidence="1">C2H2-type domain-containing protein</fullName>
    </recommendedName>
</protein>
<dbReference type="PROSITE" id="PS00028">
    <property type="entry name" value="ZINC_FINGER_C2H2_1"/>
    <property type="match status" value="1"/>
</dbReference>
<organism evidence="2 3">
    <name type="scientific">Diaporthe australafricana</name>
    <dbReference type="NCBI Taxonomy" id="127596"/>
    <lineage>
        <taxon>Eukaryota</taxon>
        <taxon>Fungi</taxon>
        <taxon>Dikarya</taxon>
        <taxon>Ascomycota</taxon>
        <taxon>Pezizomycotina</taxon>
        <taxon>Sordariomycetes</taxon>
        <taxon>Sordariomycetidae</taxon>
        <taxon>Diaporthales</taxon>
        <taxon>Diaporthaceae</taxon>
        <taxon>Diaporthe</taxon>
    </lineage>
</organism>
<dbReference type="EMBL" id="JAWRVE010000014">
    <property type="protein sequence ID" value="KAL1877429.1"/>
    <property type="molecule type" value="Genomic_DNA"/>
</dbReference>
<evidence type="ECO:0000259" key="1">
    <source>
        <dbReference type="PROSITE" id="PS00028"/>
    </source>
</evidence>
<reference evidence="2 3" key="1">
    <citation type="journal article" date="2024" name="IMA Fungus">
        <title>IMA Genome - F19 : A genome assembly and annotation guide to empower mycologists, including annotated draft genome sequences of Ceratocystis pirilliformis, Diaporthe australafricana, Fusarium ophioides, Paecilomyces lecythidis, and Sporothrix stenoceras.</title>
        <authorList>
            <person name="Aylward J."/>
            <person name="Wilson A.M."/>
            <person name="Visagie C.M."/>
            <person name="Spraker J."/>
            <person name="Barnes I."/>
            <person name="Buitendag C."/>
            <person name="Ceriani C."/>
            <person name="Del Mar Angel L."/>
            <person name="du Plessis D."/>
            <person name="Fuchs T."/>
            <person name="Gasser K."/>
            <person name="Kramer D."/>
            <person name="Li W."/>
            <person name="Munsamy K."/>
            <person name="Piso A."/>
            <person name="Price J.L."/>
            <person name="Sonnekus B."/>
            <person name="Thomas C."/>
            <person name="van der Nest A."/>
            <person name="van Dijk A."/>
            <person name="van Heerden A."/>
            <person name="van Vuuren N."/>
            <person name="Yilmaz N."/>
            <person name="Duong T.A."/>
            <person name="van der Merwe N.A."/>
            <person name="Wingfield M.J."/>
            <person name="Wingfield B.D."/>
        </authorList>
    </citation>
    <scope>NUCLEOTIDE SEQUENCE [LARGE SCALE GENOMIC DNA]</scope>
    <source>
        <strain evidence="2 3">CMW 18300</strain>
    </source>
</reference>